<dbReference type="GO" id="GO:0009245">
    <property type="term" value="P:lipid A biosynthetic process"/>
    <property type="evidence" value="ECO:0007669"/>
    <property type="project" value="UniProtKB-UniRule"/>
</dbReference>
<keyword evidence="7 9" id="KW-0456">Lyase</keyword>
<evidence type="ECO:0000256" key="7">
    <source>
        <dbReference type="ARBA" id="ARBA00023239"/>
    </source>
</evidence>
<dbReference type="EC" id="4.2.1.59" evidence="9"/>
<evidence type="ECO:0000256" key="8">
    <source>
        <dbReference type="ARBA" id="ARBA00025049"/>
    </source>
</evidence>
<comment type="similarity">
    <text evidence="2 9">Belongs to the thioester dehydratase family. FabZ subfamily.</text>
</comment>
<dbReference type="HAMAP" id="MF_00406">
    <property type="entry name" value="FabZ"/>
    <property type="match status" value="1"/>
</dbReference>
<dbReference type="Gene3D" id="3.10.129.10">
    <property type="entry name" value="Hotdog Thioesterase"/>
    <property type="match status" value="1"/>
</dbReference>
<proteinExistence type="inferred from homology"/>
<dbReference type="CDD" id="cd01288">
    <property type="entry name" value="FabZ"/>
    <property type="match status" value="1"/>
</dbReference>
<dbReference type="KEGG" id="rpod:E0E05_08755"/>
<dbReference type="Proteomes" id="UP000293719">
    <property type="component" value="Chromosome"/>
</dbReference>
<evidence type="ECO:0000256" key="4">
    <source>
        <dbReference type="ARBA" id="ARBA00022516"/>
    </source>
</evidence>
<evidence type="ECO:0000256" key="2">
    <source>
        <dbReference type="ARBA" id="ARBA00009174"/>
    </source>
</evidence>
<dbReference type="OrthoDB" id="9772788at2"/>
<dbReference type="GeneID" id="90767382"/>
<dbReference type="InterPro" id="IPR029069">
    <property type="entry name" value="HotDog_dom_sf"/>
</dbReference>
<keyword evidence="3 9" id="KW-0963">Cytoplasm</keyword>
<dbReference type="InterPro" id="IPR013114">
    <property type="entry name" value="FabA_FabZ"/>
</dbReference>
<dbReference type="EMBL" id="CP036532">
    <property type="protein sequence ID" value="QBK30674.1"/>
    <property type="molecule type" value="Genomic_DNA"/>
</dbReference>
<gene>
    <name evidence="9 10" type="primary">fabZ</name>
    <name evidence="10" type="ORF">E0E05_08755</name>
</gene>
<feature type="active site" evidence="9">
    <location>
        <position position="59"/>
    </location>
</feature>
<dbReference type="RefSeq" id="WP_131616358.1">
    <property type="nucleotide sequence ID" value="NZ_CP036532.1"/>
</dbReference>
<dbReference type="GO" id="GO:0005737">
    <property type="term" value="C:cytoplasm"/>
    <property type="evidence" value="ECO:0007669"/>
    <property type="project" value="UniProtKB-SubCell"/>
</dbReference>
<dbReference type="PANTHER" id="PTHR30272">
    <property type="entry name" value="3-HYDROXYACYL-[ACYL-CARRIER-PROTEIN] DEHYDRATASE"/>
    <property type="match status" value="1"/>
</dbReference>
<dbReference type="AlphaFoldDB" id="A0A4P6V1V5"/>
<sequence length="162" mass="17485">MTETKTDGALGTADLADIIKALPHRYPMLLVDRIVDIDGLDSAVGIKNVTYNEPHFLGHFPGNPIMPGVLIIEGLAQTAGAIGIRSLGMDRPALVYFMSIDKAKFRKPVVPGDVLEYHVRLIKRRGSICRYECIARVAGETVAEAELTAMLSPDDAKRGGGV</sequence>
<dbReference type="GO" id="GO:0006633">
    <property type="term" value="P:fatty acid biosynthetic process"/>
    <property type="evidence" value="ECO:0007669"/>
    <property type="project" value="UniProtKB-UniRule"/>
</dbReference>
<evidence type="ECO:0000256" key="3">
    <source>
        <dbReference type="ARBA" id="ARBA00022490"/>
    </source>
</evidence>
<dbReference type="FunFam" id="3.10.129.10:FF:000001">
    <property type="entry name" value="3-hydroxyacyl-[acyl-carrier-protein] dehydratase FabZ"/>
    <property type="match status" value="1"/>
</dbReference>
<organism evidence="10 11">
    <name type="scientific">Roseitalea porphyridii</name>
    <dbReference type="NCBI Taxonomy" id="1852022"/>
    <lineage>
        <taxon>Bacteria</taxon>
        <taxon>Pseudomonadati</taxon>
        <taxon>Pseudomonadota</taxon>
        <taxon>Alphaproteobacteria</taxon>
        <taxon>Hyphomicrobiales</taxon>
        <taxon>Ahrensiaceae</taxon>
        <taxon>Roseitalea</taxon>
    </lineage>
</organism>
<keyword evidence="11" id="KW-1185">Reference proteome</keyword>
<dbReference type="NCBIfam" id="NF000582">
    <property type="entry name" value="PRK00006.1"/>
    <property type="match status" value="1"/>
</dbReference>
<keyword evidence="5 9" id="KW-0441">Lipid A biosynthesis</keyword>
<dbReference type="GO" id="GO:0016020">
    <property type="term" value="C:membrane"/>
    <property type="evidence" value="ECO:0007669"/>
    <property type="project" value="GOC"/>
</dbReference>
<evidence type="ECO:0000256" key="6">
    <source>
        <dbReference type="ARBA" id="ARBA00023098"/>
    </source>
</evidence>
<dbReference type="PANTHER" id="PTHR30272:SF1">
    <property type="entry name" value="3-HYDROXYACYL-[ACYL-CARRIER-PROTEIN] DEHYDRATASE"/>
    <property type="match status" value="1"/>
</dbReference>
<comment type="function">
    <text evidence="8 9">Involved in unsaturated fatty acids biosynthesis. Catalyzes the dehydration of short chain beta-hydroxyacyl-ACPs and long chain saturated and unsaturated beta-hydroxyacyl-ACPs.</text>
</comment>
<name>A0A4P6V1V5_9HYPH</name>
<reference evidence="10 11" key="1">
    <citation type="journal article" date="2017" name="Int. J. Syst. Evol. Microbiol.">
        <title>Roseitalea porphyridii gen. nov., sp. nov., isolated from a red alga, and reclassification of Hoeflea suaedae Chung et al. 2013 as Pseudohoeflea suaedae gen. nov., comb. nov.</title>
        <authorList>
            <person name="Hyeon J.W."/>
            <person name="Jeong S.E."/>
            <person name="Baek K."/>
            <person name="Jeon C.O."/>
        </authorList>
    </citation>
    <scope>NUCLEOTIDE SEQUENCE [LARGE SCALE GENOMIC DNA]</scope>
    <source>
        <strain evidence="10 11">MA7-20</strain>
    </source>
</reference>
<dbReference type="InterPro" id="IPR010084">
    <property type="entry name" value="FabZ"/>
</dbReference>
<evidence type="ECO:0000313" key="10">
    <source>
        <dbReference type="EMBL" id="QBK30674.1"/>
    </source>
</evidence>
<dbReference type="Pfam" id="PF07977">
    <property type="entry name" value="FabA"/>
    <property type="match status" value="1"/>
</dbReference>
<evidence type="ECO:0000313" key="11">
    <source>
        <dbReference type="Proteomes" id="UP000293719"/>
    </source>
</evidence>
<dbReference type="SUPFAM" id="SSF54637">
    <property type="entry name" value="Thioesterase/thiol ester dehydrase-isomerase"/>
    <property type="match status" value="1"/>
</dbReference>
<comment type="catalytic activity">
    <reaction evidence="9">
        <text>a (3R)-hydroxyacyl-[ACP] = a (2E)-enoyl-[ACP] + H2O</text>
        <dbReference type="Rhea" id="RHEA:13097"/>
        <dbReference type="Rhea" id="RHEA-COMP:9925"/>
        <dbReference type="Rhea" id="RHEA-COMP:9945"/>
        <dbReference type="ChEBI" id="CHEBI:15377"/>
        <dbReference type="ChEBI" id="CHEBI:78784"/>
        <dbReference type="ChEBI" id="CHEBI:78827"/>
        <dbReference type="EC" id="4.2.1.59"/>
    </reaction>
</comment>
<keyword evidence="4 9" id="KW-0444">Lipid biosynthesis</keyword>
<accession>A0A4P6V1V5</accession>
<dbReference type="GO" id="GO:0019171">
    <property type="term" value="F:(3R)-hydroxyacyl-[acyl-carrier-protein] dehydratase activity"/>
    <property type="evidence" value="ECO:0007669"/>
    <property type="project" value="UniProtKB-EC"/>
</dbReference>
<dbReference type="NCBIfam" id="TIGR01750">
    <property type="entry name" value="fabZ"/>
    <property type="match status" value="1"/>
</dbReference>
<evidence type="ECO:0000256" key="5">
    <source>
        <dbReference type="ARBA" id="ARBA00022556"/>
    </source>
</evidence>
<evidence type="ECO:0000256" key="1">
    <source>
        <dbReference type="ARBA" id="ARBA00004496"/>
    </source>
</evidence>
<protein>
    <recommendedName>
        <fullName evidence="9">3-hydroxyacyl-[acyl-carrier-protein] dehydratase FabZ</fullName>
        <ecNumber evidence="9">4.2.1.59</ecNumber>
    </recommendedName>
    <alternativeName>
        <fullName evidence="9">(3R)-hydroxymyristoyl-[acyl-carrier-protein] dehydratase</fullName>
        <shortName evidence="9">(3R)-hydroxymyristoyl-ACP dehydrase</shortName>
    </alternativeName>
    <alternativeName>
        <fullName evidence="9">Beta-hydroxyacyl-ACP dehydratase</fullName>
    </alternativeName>
</protein>
<keyword evidence="6 9" id="KW-0443">Lipid metabolism</keyword>
<evidence type="ECO:0000256" key="9">
    <source>
        <dbReference type="HAMAP-Rule" id="MF_00406"/>
    </source>
</evidence>
<comment type="subcellular location">
    <subcellularLocation>
        <location evidence="1 9">Cytoplasm</location>
    </subcellularLocation>
</comment>